<evidence type="ECO:0000313" key="3">
    <source>
        <dbReference type="Proteomes" id="UP000828390"/>
    </source>
</evidence>
<dbReference type="Proteomes" id="UP000828390">
    <property type="component" value="Unassembled WGS sequence"/>
</dbReference>
<evidence type="ECO:0000256" key="1">
    <source>
        <dbReference type="SAM" id="MobiDB-lite"/>
    </source>
</evidence>
<accession>A0A9D4E7J2</accession>
<keyword evidence="3" id="KW-1185">Reference proteome</keyword>
<feature type="compositionally biased region" description="Basic and acidic residues" evidence="1">
    <location>
        <begin position="31"/>
        <end position="41"/>
    </location>
</feature>
<protein>
    <submittedName>
        <fullName evidence="2">Uncharacterized protein</fullName>
    </submittedName>
</protein>
<gene>
    <name evidence="2" type="ORF">DPMN_175097</name>
</gene>
<comment type="caution">
    <text evidence="2">The sequence shown here is derived from an EMBL/GenBank/DDBJ whole genome shotgun (WGS) entry which is preliminary data.</text>
</comment>
<sequence>MASAILRSLPGDVTGHFMTGPFTGYRPVDRSGYRSFDDRSGHRSGQRSFEDRSGH</sequence>
<name>A0A9D4E7J2_DREPO</name>
<organism evidence="2 3">
    <name type="scientific">Dreissena polymorpha</name>
    <name type="common">Zebra mussel</name>
    <name type="synonym">Mytilus polymorpha</name>
    <dbReference type="NCBI Taxonomy" id="45954"/>
    <lineage>
        <taxon>Eukaryota</taxon>
        <taxon>Metazoa</taxon>
        <taxon>Spiralia</taxon>
        <taxon>Lophotrochozoa</taxon>
        <taxon>Mollusca</taxon>
        <taxon>Bivalvia</taxon>
        <taxon>Autobranchia</taxon>
        <taxon>Heteroconchia</taxon>
        <taxon>Euheterodonta</taxon>
        <taxon>Imparidentia</taxon>
        <taxon>Neoheterodontei</taxon>
        <taxon>Myida</taxon>
        <taxon>Dreissenoidea</taxon>
        <taxon>Dreissenidae</taxon>
        <taxon>Dreissena</taxon>
    </lineage>
</organism>
<evidence type="ECO:0000313" key="2">
    <source>
        <dbReference type="EMBL" id="KAH3773729.1"/>
    </source>
</evidence>
<feature type="region of interest" description="Disordered" evidence="1">
    <location>
        <begin position="31"/>
        <end position="55"/>
    </location>
</feature>
<dbReference type="EMBL" id="JAIWYP010000009">
    <property type="protein sequence ID" value="KAH3773729.1"/>
    <property type="molecule type" value="Genomic_DNA"/>
</dbReference>
<proteinExistence type="predicted"/>
<reference evidence="2" key="1">
    <citation type="journal article" date="2019" name="bioRxiv">
        <title>The Genome of the Zebra Mussel, Dreissena polymorpha: A Resource for Invasive Species Research.</title>
        <authorList>
            <person name="McCartney M.A."/>
            <person name="Auch B."/>
            <person name="Kono T."/>
            <person name="Mallez S."/>
            <person name="Zhang Y."/>
            <person name="Obille A."/>
            <person name="Becker A."/>
            <person name="Abrahante J.E."/>
            <person name="Garbe J."/>
            <person name="Badalamenti J.P."/>
            <person name="Herman A."/>
            <person name="Mangelson H."/>
            <person name="Liachko I."/>
            <person name="Sullivan S."/>
            <person name="Sone E.D."/>
            <person name="Koren S."/>
            <person name="Silverstein K.A.T."/>
            <person name="Beckman K.B."/>
            <person name="Gohl D.M."/>
        </authorList>
    </citation>
    <scope>NUCLEOTIDE SEQUENCE</scope>
    <source>
        <strain evidence="2">Duluth1</strain>
        <tissue evidence="2">Whole animal</tissue>
    </source>
</reference>
<reference evidence="2" key="2">
    <citation type="submission" date="2020-11" db="EMBL/GenBank/DDBJ databases">
        <authorList>
            <person name="McCartney M.A."/>
            <person name="Auch B."/>
            <person name="Kono T."/>
            <person name="Mallez S."/>
            <person name="Becker A."/>
            <person name="Gohl D.M."/>
            <person name="Silverstein K.A.T."/>
            <person name="Koren S."/>
            <person name="Bechman K.B."/>
            <person name="Herman A."/>
            <person name="Abrahante J.E."/>
            <person name="Garbe J."/>
        </authorList>
    </citation>
    <scope>NUCLEOTIDE SEQUENCE</scope>
    <source>
        <strain evidence="2">Duluth1</strain>
        <tissue evidence="2">Whole animal</tissue>
    </source>
</reference>
<dbReference type="AlphaFoldDB" id="A0A9D4E7J2"/>